<evidence type="ECO:0000313" key="3">
    <source>
        <dbReference type="EMBL" id="TCL12591.1"/>
    </source>
</evidence>
<dbReference type="RefSeq" id="WP_096711880.1">
    <property type="nucleotide sequence ID" value="NZ_OBDR01000002.1"/>
</dbReference>
<organism evidence="2 4">
    <name type="scientific">Methanohalophilus euhalobius</name>
    <dbReference type="NCBI Taxonomy" id="51203"/>
    <lineage>
        <taxon>Archaea</taxon>
        <taxon>Methanobacteriati</taxon>
        <taxon>Methanobacteriota</taxon>
        <taxon>Stenosarchaea group</taxon>
        <taxon>Methanomicrobia</taxon>
        <taxon>Methanosarcinales</taxon>
        <taxon>Methanosarcinaceae</taxon>
        <taxon>Methanohalophilus</taxon>
    </lineage>
</organism>
<evidence type="ECO:0000259" key="1">
    <source>
        <dbReference type="Pfam" id="PF08350"/>
    </source>
</evidence>
<dbReference type="InterPro" id="IPR036390">
    <property type="entry name" value="WH_DNA-bd_sf"/>
</dbReference>
<dbReference type="PIRSF" id="PIRSF006692">
    <property type="entry name" value="TF_HTH_AF0396_prd"/>
    <property type="match status" value="1"/>
</dbReference>
<reference evidence="2" key="1">
    <citation type="submission" date="2017-09" db="EMBL/GenBank/DDBJ databases">
        <authorList>
            <person name="Ehlers B."/>
            <person name="Leendertz F.H."/>
        </authorList>
    </citation>
    <scope>NUCLEOTIDE SEQUENCE [LARGE SCALE GENOMIC DNA]</scope>
    <source>
        <strain evidence="2">WG-1MB</strain>
    </source>
</reference>
<evidence type="ECO:0000313" key="2">
    <source>
        <dbReference type="EMBL" id="SNY04137.1"/>
    </source>
</evidence>
<dbReference type="Pfam" id="PF08350">
    <property type="entry name" value="FilR1_middle"/>
    <property type="match status" value="1"/>
</dbReference>
<dbReference type="EMBL" id="OBDR01000002">
    <property type="protein sequence ID" value="SNY04137.1"/>
    <property type="molecule type" value="Genomic_DNA"/>
</dbReference>
<reference evidence="4" key="2">
    <citation type="submission" date="2017-09" db="EMBL/GenBank/DDBJ databases">
        <authorList>
            <person name="Varghese N."/>
            <person name="Submissions S."/>
        </authorList>
    </citation>
    <scope>NUCLEOTIDE SEQUENCE [LARGE SCALE GENOMIC DNA]</scope>
    <source>
        <strain evidence="4">WG-1MB</strain>
    </source>
</reference>
<keyword evidence="4" id="KW-1185">Reference proteome</keyword>
<dbReference type="OrthoDB" id="11410at2157"/>
<dbReference type="SUPFAM" id="SSF46785">
    <property type="entry name" value="Winged helix' DNA-binding domain"/>
    <property type="match status" value="1"/>
</dbReference>
<evidence type="ECO:0000313" key="5">
    <source>
        <dbReference type="Proteomes" id="UP000295404"/>
    </source>
</evidence>
<name>A0A285EYN7_9EURY</name>
<proteinExistence type="predicted"/>
<reference evidence="3 5" key="3">
    <citation type="submission" date="2019-03" db="EMBL/GenBank/DDBJ databases">
        <title>Subsurface microbial communities from deep shales in Ohio and West Virginia, USA.</title>
        <authorList>
            <person name="Wrighton K."/>
        </authorList>
    </citation>
    <scope>NUCLEOTIDE SEQUENCE [LARGE SCALE GENOMIC DNA]</scope>
    <source>
        <strain evidence="3 5">WG1_MB</strain>
    </source>
</reference>
<dbReference type="EMBL" id="SMMS01000001">
    <property type="protein sequence ID" value="TCL12591.1"/>
    <property type="molecule type" value="Genomic_DNA"/>
</dbReference>
<dbReference type="Proteomes" id="UP000217726">
    <property type="component" value="Unassembled WGS sequence"/>
</dbReference>
<dbReference type="Proteomes" id="UP000295404">
    <property type="component" value="Unassembled WGS sequence"/>
</dbReference>
<feature type="domain" description="Methanogenesis regulatory protein FilR1 middle" evidence="1">
    <location>
        <begin position="135"/>
        <end position="264"/>
    </location>
</feature>
<dbReference type="AlphaFoldDB" id="A0A285EYN7"/>
<evidence type="ECO:0000313" key="4">
    <source>
        <dbReference type="Proteomes" id="UP000217726"/>
    </source>
</evidence>
<protein>
    <submittedName>
        <fullName evidence="3">ArsR family transcriptional regulator</fullName>
    </submittedName>
    <submittedName>
        <fullName evidence="2">Transcriptional regulator, ArsR family</fullName>
    </submittedName>
</protein>
<accession>A0A285EYN7</accession>
<gene>
    <name evidence="3" type="ORF">C7960_1859</name>
    <name evidence="2" type="ORF">SAMN06295989_102302</name>
</gene>
<dbReference type="InterPro" id="IPR016490">
    <property type="entry name" value="Tscrpt_reg_HTH_AF0396-typ3"/>
</dbReference>
<dbReference type="InterPro" id="IPR013561">
    <property type="entry name" value="FilR1_middle_dom"/>
</dbReference>
<sequence length="272" mass="31155">MDILDIYEDVKKDVQAIYRSRLQAQMLLSLYDEDNNTLAKLREVTGSTSQALLPKIRILESNKLIESVEHEYRLTPLGKIVASRVADSVMTMGTVLEHKEFWKSHYMEAIPQPLLESIGSLYDSKIVSDTNVEIFNVYHHFLDMIKKADHIYGITAIMSSGHADILGEKIQEGIPVKLIVTKSVVEELRQQPYIEQIHQLQKLPNFQVFMVDNDINLGFTVTDKCLSLGLYKSDGVTYDTTTDLFSYDENAIKWGENLFEYYLHDAVELDLI</sequence>